<sequence>MNSNEDGERKEYEDINSWLVKCILAGGEVIGNYAIFEPFPGQFKTEKEVLSYFGETDIVYALTFGPKTKKNQLIRKLGHLGFAFPYRDVVNAVFNEFTGKEVSESNARAMGYMLQVIHCDGSTICIPATENHKDDYNPLITFFSDFSLKDLPENPRYPNLGGLGKHSPGTTIAEKEFASVFFSEMPDGEIDWFYNVLRSPKCNLLDRFLPWILHAAMEHGLYQFRKEDIELFKIHGLTLYDFTIKLDAFDGDDFAPTDCINETISRLVELEKNDEITIADISSFLDARWGSSYEELLQKYNTLRQCKNMVAAAALTAVGQQTPRATFSGMFSSRRPAPEPLPTALQCLNTYPEDIRRNVALTYICDFINENDSGINEIPPELYETLNQYDDNDSGVALKNSLHALLGMIARVEPDQDYDSQNTNEMVLAFLLSIARLPNFDYFDFIPIESDDWWDYGSKEVPNNLQFKKRNWLTQRLKDLEFRAYRKLIDDAYKATHYDLVAEQSVQIIECSKMVWDLGDIHTIWLASLNQLSGEQLSKLDAENKLAAFFVASVREPDLAKKILAQLEAIKFNGHRYIDTDEPEVDLDYKQVLTENFKLWCKYVQTDEDNEYRVIFDMFADVIGRQQREVSPDTVIMSSCVNKAISAGVLKLELGFSHYHDGSESDYDEEYYRGYNYGRDLNRSCVATHYPRLRAGWTHLQIDFMLKHLKAKNLLEDSIEHHIDEGLFISNQTLYVIGEFAWKDVFAHTNEILSGEIAKVTVLTVTPTPDNVVLRNSSETARNHMTVTDVNLYFDATSIGIIHMLDVGVNFRRTNMHDLMNGIVKKTNFRNAFERILPEIEFKGVRLNQRH</sequence>
<dbReference type="AlphaFoldDB" id="A0A2S3R1H1"/>
<protein>
    <submittedName>
        <fullName evidence="1">Uncharacterized protein</fullName>
    </submittedName>
</protein>
<dbReference type="EMBL" id="PDGH01000101">
    <property type="protein sequence ID" value="POB46932.1"/>
    <property type="molecule type" value="Genomic_DNA"/>
</dbReference>
<comment type="caution">
    <text evidence="1">The sequence shown here is derived from an EMBL/GenBank/DDBJ whole genome shotgun (WGS) entry which is preliminary data.</text>
</comment>
<evidence type="ECO:0000313" key="1">
    <source>
        <dbReference type="EMBL" id="POB46932.1"/>
    </source>
</evidence>
<reference evidence="1 2" key="1">
    <citation type="journal article" date="2018" name="Front. Microbiol.">
        <title>Phylogeny of Vibrio vulnificus from the Analysis of the Core-Genome: Implications for Intra-Species Taxonomy.</title>
        <authorList>
            <person name="Roig F.J."/>
            <person name="Gonzalez-Candelas F."/>
            <person name="Sanjuan E."/>
            <person name="Fouz B."/>
            <person name="Feil E.J."/>
            <person name="Llorens C."/>
            <person name="Baker-Austin C."/>
            <person name="Oliver J.D."/>
            <person name="Danin-Poleg Y."/>
            <person name="Gibas C.J."/>
            <person name="Kashi Y."/>
            <person name="Gulig P.A."/>
            <person name="Morrison S.S."/>
            <person name="Amaro C."/>
        </authorList>
    </citation>
    <scope>NUCLEOTIDE SEQUENCE [LARGE SCALE GENOMIC DNA]</scope>
    <source>
        <strain evidence="1 2">CECT4608</strain>
    </source>
</reference>
<organism evidence="1 2">
    <name type="scientific">Vibrio vulnificus</name>
    <dbReference type="NCBI Taxonomy" id="672"/>
    <lineage>
        <taxon>Bacteria</taxon>
        <taxon>Pseudomonadati</taxon>
        <taxon>Pseudomonadota</taxon>
        <taxon>Gammaproteobacteria</taxon>
        <taxon>Vibrionales</taxon>
        <taxon>Vibrionaceae</taxon>
        <taxon>Vibrio</taxon>
    </lineage>
</organism>
<evidence type="ECO:0000313" key="2">
    <source>
        <dbReference type="Proteomes" id="UP000237466"/>
    </source>
</evidence>
<name>A0A2S3R1H1_VIBVL</name>
<proteinExistence type="predicted"/>
<dbReference type="RefSeq" id="WP_103200465.1">
    <property type="nucleotide sequence ID" value="NZ_PDGH01000101.1"/>
</dbReference>
<accession>A0A2S3R1H1</accession>
<dbReference type="Proteomes" id="UP000237466">
    <property type="component" value="Unassembled WGS sequence"/>
</dbReference>
<gene>
    <name evidence="1" type="ORF">CRN52_12700</name>
</gene>